<evidence type="ECO:0000313" key="2">
    <source>
        <dbReference type="EMBL" id="CAF3993422.1"/>
    </source>
</evidence>
<evidence type="ECO:0000313" key="3">
    <source>
        <dbReference type="Proteomes" id="UP000663842"/>
    </source>
</evidence>
<dbReference type="EMBL" id="CAJOBF010001897">
    <property type="protein sequence ID" value="CAF3993422.1"/>
    <property type="molecule type" value="Genomic_DNA"/>
</dbReference>
<reference evidence="2" key="1">
    <citation type="submission" date="2021-02" db="EMBL/GenBank/DDBJ databases">
        <authorList>
            <person name="Nowell W R."/>
        </authorList>
    </citation>
    <scope>NUCLEOTIDE SEQUENCE</scope>
</reference>
<comment type="caution">
    <text evidence="2">The sequence shown here is derived from an EMBL/GenBank/DDBJ whole genome shotgun (WGS) entry which is preliminary data.</text>
</comment>
<dbReference type="Proteomes" id="UP000663842">
    <property type="component" value="Unassembled WGS sequence"/>
</dbReference>
<accession>A0A819NC93</accession>
<feature type="non-terminal residue" evidence="2">
    <location>
        <position position="1"/>
    </location>
</feature>
<organism evidence="2 3">
    <name type="scientific">Rotaria magnacalcarata</name>
    <dbReference type="NCBI Taxonomy" id="392030"/>
    <lineage>
        <taxon>Eukaryota</taxon>
        <taxon>Metazoa</taxon>
        <taxon>Spiralia</taxon>
        <taxon>Gnathifera</taxon>
        <taxon>Rotifera</taxon>
        <taxon>Eurotatoria</taxon>
        <taxon>Bdelloidea</taxon>
        <taxon>Philodinida</taxon>
        <taxon>Philodinidae</taxon>
        <taxon>Rotaria</taxon>
    </lineage>
</organism>
<dbReference type="PANTHER" id="PTHR21301">
    <property type="entry name" value="REVERSE TRANSCRIPTASE"/>
    <property type="match status" value="1"/>
</dbReference>
<dbReference type="PANTHER" id="PTHR21301:SF10">
    <property type="entry name" value="REVERSE TRANSCRIPTASE DOMAIN-CONTAINING PROTEIN"/>
    <property type="match status" value="1"/>
</dbReference>
<dbReference type="AlphaFoldDB" id="A0A819NC93"/>
<name>A0A819NC93_9BILA</name>
<gene>
    <name evidence="2" type="ORF">UXM345_LOCUS15740</name>
</gene>
<sequence length="582" mass="67590">EKWKSGDSFRDCYLDLELEAKQFVFEQSSKTEATFTVGTLVIFIDNRFYELNNLKKVDQRLVRSIESCKLDLRRFGAKFTANSSRPYFLGHEQEDVNPITLRPIMNTIHAATTGISRFLDQSIRPLFDMHAQPRPIIDGGHLLRQLEQYARDGHLKFTTLFCTADIKNLYTMLPQDESLEILEEFLREHHYEKVQGISIQVILQLAHLVLKETVFVDGNKFYRQIIGGAMGSPLTLTLANIFMRYSLFFFFDHPRYIDDIFFTSNEPKTKIEAVMKKANDFHPNIKLEANIGSCVSFLDLLINNKNGILSTSVHHKPAAEPCVVPFISDHPRHVFSNIIQAALLRAVRYSSTFDIFEKERRAIRLTLLYNVYPFRYIDTHFRQFFGRSLSKSSMLPFIANENQFLVMKSRLLPQLSVKERETQHMIAAARLSKETKDTNDKEKMTTITTISKQNKPNKFTNTLFLHYTHEQRLHTLKRDIHKIYSEIFHNALSMDLRLIVGHRNHRNTGHELIQKRPHRNILKPTPLPNTIKKKPERRIVNRSLPNCAKLNLLPLSPFYTIPILPSNQSFSTTSATTKTNEH</sequence>
<proteinExistence type="predicted"/>
<dbReference type="InterPro" id="IPR058912">
    <property type="entry name" value="HTH_animal"/>
</dbReference>
<feature type="domain" description="Helix-turn-helix" evidence="1">
    <location>
        <begin position="323"/>
        <end position="382"/>
    </location>
</feature>
<protein>
    <recommendedName>
        <fullName evidence="1">Helix-turn-helix domain-containing protein</fullName>
    </recommendedName>
</protein>
<evidence type="ECO:0000259" key="1">
    <source>
        <dbReference type="Pfam" id="PF26215"/>
    </source>
</evidence>
<dbReference type="Pfam" id="PF26215">
    <property type="entry name" value="HTH_animal"/>
    <property type="match status" value="1"/>
</dbReference>